<reference evidence="8" key="2">
    <citation type="submission" date="2024-04" db="EMBL/GenBank/DDBJ databases">
        <authorList>
            <person name="Chen Y."/>
            <person name="Shah S."/>
            <person name="Dougan E. K."/>
            <person name="Thang M."/>
            <person name="Chan C."/>
        </authorList>
    </citation>
    <scope>NUCLEOTIDE SEQUENCE [LARGE SCALE GENOMIC DNA]</scope>
</reference>
<protein>
    <submittedName>
        <fullName evidence="9">UDP-galactose transporter</fullName>
    </submittedName>
</protein>
<dbReference type="InterPro" id="IPR037185">
    <property type="entry name" value="EmrE-like"/>
</dbReference>
<dbReference type="InterPro" id="IPR002885">
    <property type="entry name" value="PPR_rpt"/>
</dbReference>
<dbReference type="GO" id="GO:0000139">
    <property type="term" value="C:Golgi membrane"/>
    <property type="evidence" value="ECO:0007669"/>
    <property type="project" value="InterPro"/>
</dbReference>
<feature type="transmembrane region" description="Helical" evidence="6">
    <location>
        <begin position="209"/>
        <end position="226"/>
    </location>
</feature>
<keyword evidence="2 6" id="KW-0812">Transmembrane</keyword>
<evidence type="ECO:0000313" key="10">
    <source>
        <dbReference type="Proteomes" id="UP001152797"/>
    </source>
</evidence>
<evidence type="ECO:0000313" key="9">
    <source>
        <dbReference type="EMBL" id="CAL4803914.1"/>
    </source>
</evidence>
<feature type="transmembrane region" description="Helical" evidence="6">
    <location>
        <begin position="246"/>
        <end position="268"/>
    </location>
</feature>
<dbReference type="Proteomes" id="UP001152797">
    <property type="component" value="Unassembled WGS sequence"/>
</dbReference>
<gene>
    <name evidence="7" type="ORF">C1SCF055_LOCUS41329</name>
</gene>
<evidence type="ECO:0000256" key="4">
    <source>
        <dbReference type="ARBA" id="ARBA00023136"/>
    </source>
</evidence>
<organism evidence="7">
    <name type="scientific">Cladocopium goreaui</name>
    <dbReference type="NCBI Taxonomy" id="2562237"/>
    <lineage>
        <taxon>Eukaryota</taxon>
        <taxon>Sar</taxon>
        <taxon>Alveolata</taxon>
        <taxon>Dinophyceae</taxon>
        <taxon>Suessiales</taxon>
        <taxon>Symbiodiniaceae</taxon>
        <taxon>Cladocopium</taxon>
    </lineage>
</organism>
<keyword evidence="10" id="KW-1185">Reference proteome</keyword>
<evidence type="ECO:0000256" key="1">
    <source>
        <dbReference type="ARBA" id="ARBA00004141"/>
    </source>
</evidence>
<evidence type="ECO:0000256" key="2">
    <source>
        <dbReference type="ARBA" id="ARBA00022692"/>
    </source>
</evidence>
<comment type="caution">
    <text evidence="7">The sequence shown here is derived from an EMBL/GenBank/DDBJ whole genome shotgun (WGS) entry which is preliminary data.</text>
</comment>
<evidence type="ECO:0000256" key="5">
    <source>
        <dbReference type="PROSITE-ProRule" id="PRU00708"/>
    </source>
</evidence>
<dbReference type="NCBIfam" id="TIGR00756">
    <property type="entry name" value="PPR"/>
    <property type="match status" value="1"/>
</dbReference>
<dbReference type="Pfam" id="PF04142">
    <property type="entry name" value="Nuc_sug_transp"/>
    <property type="match status" value="1"/>
</dbReference>
<dbReference type="EMBL" id="CAMXCT030006593">
    <property type="protein sequence ID" value="CAL4803914.1"/>
    <property type="molecule type" value="Genomic_DNA"/>
</dbReference>
<dbReference type="EMBL" id="CAMXCT020006593">
    <property type="protein sequence ID" value="CAL1169977.1"/>
    <property type="molecule type" value="Genomic_DNA"/>
</dbReference>
<feature type="transmembrane region" description="Helical" evidence="6">
    <location>
        <begin position="300"/>
        <end position="319"/>
    </location>
</feature>
<dbReference type="Pfam" id="PF13812">
    <property type="entry name" value="PPR_3"/>
    <property type="match status" value="1"/>
</dbReference>
<accession>A0A9P1GLX6</accession>
<feature type="transmembrane region" description="Helical" evidence="6">
    <location>
        <begin position="177"/>
        <end position="197"/>
    </location>
</feature>
<dbReference type="PROSITE" id="PS51375">
    <property type="entry name" value="PPR"/>
    <property type="match status" value="1"/>
</dbReference>
<feature type="transmembrane region" description="Helical" evidence="6">
    <location>
        <begin position="275"/>
        <end position="294"/>
    </location>
</feature>
<keyword evidence="4 6" id="KW-0472">Membrane</keyword>
<dbReference type="SUPFAM" id="SSF103481">
    <property type="entry name" value="Multidrug resistance efflux transporter EmrE"/>
    <property type="match status" value="1"/>
</dbReference>
<dbReference type="EMBL" id="CAMXCT010006593">
    <property type="protein sequence ID" value="CAI4016602.1"/>
    <property type="molecule type" value="Genomic_DNA"/>
</dbReference>
<dbReference type="NCBIfam" id="TIGR00803">
    <property type="entry name" value="nst"/>
    <property type="match status" value="1"/>
</dbReference>
<keyword evidence="3 6" id="KW-1133">Transmembrane helix</keyword>
<feature type="repeat" description="PPR" evidence="5">
    <location>
        <begin position="647"/>
        <end position="681"/>
    </location>
</feature>
<dbReference type="PANTHER" id="PTHR10231">
    <property type="entry name" value="NUCLEOTIDE-SUGAR TRANSMEMBRANE TRANSPORTER"/>
    <property type="match status" value="1"/>
</dbReference>
<evidence type="ECO:0000256" key="3">
    <source>
        <dbReference type="ARBA" id="ARBA00022989"/>
    </source>
</evidence>
<name>A0A9P1GLX6_9DINO</name>
<reference evidence="7" key="1">
    <citation type="submission" date="2022-10" db="EMBL/GenBank/DDBJ databases">
        <authorList>
            <person name="Chen Y."/>
            <person name="Dougan E. K."/>
            <person name="Chan C."/>
            <person name="Rhodes N."/>
            <person name="Thang M."/>
        </authorList>
    </citation>
    <scope>NUCLEOTIDE SEQUENCE</scope>
</reference>
<feature type="transmembrane region" description="Helical" evidence="6">
    <location>
        <begin position="16"/>
        <end position="35"/>
    </location>
</feature>
<dbReference type="Gene3D" id="1.25.40.10">
    <property type="entry name" value="Tetratricopeptide repeat domain"/>
    <property type="match status" value="1"/>
</dbReference>
<dbReference type="InterPro" id="IPR011990">
    <property type="entry name" value="TPR-like_helical_dom_sf"/>
</dbReference>
<dbReference type="GO" id="GO:0015165">
    <property type="term" value="F:pyrimidine nucleotide-sugar transmembrane transporter activity"/>
    <property type="evidence" value="ECO:0007669"/>
    <property type="project" value="InterPro"/>
</dbReference>
<sequence>MAKSDAPNFLGIPMKWVSLLMLVAQTVSVVFAMRLSRTLAVEGPRYLNTTAVFFSEVMKLTCSFIFLSNEVGDPAAAVKTVKSTFSRSGVELLKVSVPSLLYTVQNNLLFIALSNLSGAVYQVTYQLKILTTAVLSVIILGKALGTTKWCSLLILTTGVALIQMPRGEVKEVHGDPMVGLAAVLSACFTSGLAGVYLEKILKQTDSSIWMRNIQLAFFGGILAFAGCFLQDGAKIAENGFMQGYSMLVWAVIALQAIGGLVVAAVLKYADNILKCFGNALSIVISCLMSSVLLQEFQPDMLFVLGTLCVLVATTLYSLGVPNSLLRLTSDKAKVEELPWFLAADWDDQDLQLGKADGSEDAALHHVAIAPRHGLPKKDAACEAEGGAVEFFTDGDQLAPESSTSSDRETALEEPPHYSLLGTAGFYALNLLLTAARKGCLLFTLGDRSGWAEPSRRTTDEAPDCGMLSVWPKNGCKPLCRDMLPLNKILNHPGLAALRELQRFRRAPQTALPLLQSFKGFPWQAVILLKALRLHQDHPWEQLFSFSKLVDCPKLDACGDRAMAALCKQLRPKSDISANLGDVFHVNVVLDICSKAGAWALSLASAVQAEADLPLDAVSFGSLTHACALRGRWMQGCHVIDSMCAQVNLITYGSLLHGLAGARRWAYAMQLLHLLRQDGISPSETGFSSVLNACVGQWPQALQLLRPSASVFEVNGAPRQRR</sequence>
<evidence type="ECO:0000313" key="8">
    <source>
        <dbReference type="EMBL" id="CAL1169977.1"/>
    </source>
</evidence>
<dbReference type="InterPro" id="IPR007271">
    <property type="entry name" value="Nuc_sug_transpt"/>
</dbReference>
<proteinExistence type="predicted"/>
<evidence type="ECO:0000313" key="7">
    <source>
        <dbReference type="EMBL" id="CAI4016602.1"/>
    </source>
</evidence>
<comment type="subcellular location">
    <subcellularLocation>
        <location evidence="1">Membrane</location>
        <topology evidence="1">Multi-pass membrane protein</topology>
    </subcellularLocation>
</comment>
<evidence type="ECO:0000256" key="6">
    <source>
        <dbReference type="SAM" id="Phobius"/>
    </source>
</evidence>
<dbReference type="OrthoDB" id="408493at2759"/>
<dbReference type="AlphaFoldDB" id="A0A9P1GLX6"/>